<comment type="caution">
    <text evidence="3">The sequence shown here is derived from an EMBL/GenBank/DDBJ whole genome shotgun (WGS) entry which is preliminary data.</text>
</comment>
<evidence type="ECO:0008006" key="5">
    <source>
        <dbReference type="Google" id="ProtNLM"/>
    </source>
</evidence>
<dbReference type="Proteomes" id="UP000319142">
    <property type="component" value="Unassembled WGS sequence"/>
</dbReference>
<evidence type="ECO:0000313" key="3">
    <source>
        <dbReference type="EMBL" id="TVT35892.1"/>
    </source>
</evidence>
<dbReference type="PROSITE" id="PS00409">
    <property type="entry name" value="PROKAR_NTER_METHYL"/>
    <property type="match status" value="1"/>
</dbReference>
<dbReference type="EMBL" id="VMRX01000002">
    <property type="protein sequence ID" value="TVT35892.1"/>
    <property type="molecule type" value="Genomic_DNA"/>
</dbReference>
<evidence type="ECO:0000256" key="1">
    <source>
        <dbReference type="SAM" id="MobiDB-lite"/>
    </source>
</evidence>
<dbReference type="InterPro" id="IPR032092">
    <property type="entry name" value="PilW"/>
</dbReference>
<accession>A0A558BHC1</accession>
<dbReference type="Pfam" id="PF07963">
    <property type="entry name" value="N_methyl"/>
    <property type="match status" value="1"/>
</dbReference>
<organism evidence="3 4">
    <name type="scientific">Marinobacter vinifirmus</name>
    <dbReference type="NCBI Taxonomy" id="355591"/>
    <lineage>
        <taxon>Bacteria</taxon>
        <taxon>Pseudomonadati</taxon>
        <taxon>Pseudomonadota</taxon>
        <taxon>Gammaproteobacteria</taxon>
        <taxon>Pseudomonadales</taxon>
        <taxon>Marinobacteraceae</taxon>
        <taxon>Marinobacter</taxon>
    </lineage>
</organism>
<keyword evidence="2" id="KW-1133">Transmembrane helix</keyword>
<dbReference type="InterPro" id="IPR012902">
    <property type="entry name" value="N_methyl_site"/>
</dbReference>
<evidence type="ECO:0000256" key="2">
    <source>
        <dbReference type="SAM" id="Phobius"/>
    </source>
</evidence>
<dbReference type="RefSeq" id="WP_273131687.1">
    <property type="nucleotide sequence ID" value="NZ_VMRX01000002.1"/>
</dbReference>
<proteinExistence type="predicted"/>
<dbReference type="Pfam" id="PF16074">
    <property type="entry name" value="PilW"/>
    <property type="match status" value="1"/>
</dbReference>
<reference evidence="3 4" key="1">
    <citation type="submission" date="2019-07" db="EMBL/GenBank/DDBJ databases">
        <title>The pathways for chlorine oxyanion respiration interact through the shared metabolite chlorate.</title>
        <authorList>
            <person name="Barnum T.P."/>
            <person name="Cheng Y."/>
            <person name="Hill K.A."/>
            <person name="Lucas L.N."/>
            <person name="Carlson H.K."/>
            <person name="Coates J.D."/>
        </authorList>
    </citation>
    <scope>NUCLEOTIDE SEQUENCE [LARGE SCALE GENOMIC DNA]</scope>
    <source>
        <strain evidence="3">UCB</strain>
    </source>
</reference>
<gene>
    <name evidence="3" type="ORF">FHK81_01365</name>
</gene>
<dbReference type="GO" id="GO:0043683">
    <property type="term" value="P:type IV pilus assembly"/>
    <property type="evidence" value="ECO:0007669"/>
    <property type="project" value="InterPro"/>
</dbReference>
<protein>
    <recommendedName>
        <fullName evidence="5">Pilus assembly protein PilW</fullName>
    </recommendedName>
</protein>
<feature type="transmembrane region" description="Helical" evidence="2">
    <location>
        <begin position="12"/>
        <end position="34"/>
    </location>
</feature>
<sequence length="360" mass="38587">MKAMAKQSGLTLVELLIASTLGLILLLGVVQLFVSSSDSFRMAESIGRMQESGRLAQDVLGRAIRNADYWGCIQGAEVSSVLDDGDSDYDPDKHAFVSPVSVEFDVADGSGDLVTGSDMITLRGVSSLGISLADGGQVPESSANVDVTSTDGLRVGDILLMSDCDQGVVFQVTHMPGSKKIQHNTGNGEPGNKKSGGSWQCPGGGGGSNCFPKSFESGDFFKVHVSKYFIEEDAGTGRRALMMDSLDSGKLEIVSDVQDIQMQVGVGVSGNNVINSWLDVTAGNLTTINSSYVKAVRISLLVRSPEDRVARQRQRVCFPAWTDCSSSANLWEPADANDRHYYRVYTSTYSIRNRLLNTGT</sequence>
<feature type="region of interest" description="Disordered" evidence="1">
    <location>
        <begin position="179"/>
        <end position="200"/>
    </location>
</feature>
<name>A0A558BHC1_9GAMM</name>
<keyword evidence="2" id="KW-0812">Transmembrane</keyword>
<keyword evidence="2" id="KW-0472">Membrane</keyword>
<evidence type="ECO:0000313" key="4">
    <source>
        <dbReference type="Proteomes" id="UP000319142"/>
    </source>
</evidence>
<dbReference type="AlphaFoldDB" id="A0A558BHC1"/>